<dbReference type="InterPro" id="IPR011047">
    <property type="entry name" value="Quinoprotein_ADH-like_sf"/>
</dbReference>
<keyword evidence="11" id="KW-1185">Reference proteome</keyword>
<keyword evidence="6" id="KW-0281">Fimbrium</keyword>
<evidence type="ECO:0000256" key="7">
    <source>
        <dbReference type="SAM" id="MobiDB-lite"/>
    </source>
</evidence>
<name>A0A1E7QAG3_9GAMM</name>
<feature type="chain" id="PRO_5009200554" description="PilY1 beta-propeller domain-containing protein" evidence="8">
    <location>
        <begin position="23"/>
        <end position="1076"/>
    </location>
</feature>
<dbReference type="SUPFAM" id="SSF50998">
    <property type="entry name" value="Quinoprotein alcohol dehydrogenase-like"/>
    <property type="match status" value="1"/>
</dbReference>
<comment type="caution">
    <text evidence="10">The sequence shown here is derived from an EMBL/GenBank/DDBJ whole genome shotgun (WGS) entry which is preliminary data.</text>
</comment>
<dbReference type="AlphaFoldDB" id="A0A1E7QAG3"/>
<evidence type="ECO:0000256" key="5">
    <source>
        <dbReference type="ARBA" id="ARBA00022837"/>
    </source>
</evidence>
<dbReference type="GO" id="GO:0046872">
    <property type="term" value="F:metal ion binding"/>
    <property type="evidence" value="ECO:0007669"/>
    <property type="project" value="UniProtKB-KW"/>
</dbReference>
<keyword evidence="5" id="KW-0106">Calcium</keyword>
<sequence>MKLFKCNVFAVSMLFAASSAHAAVELSSLPLQTGGTVPPNVMFIIDDSGSMGWEYMPDSISNRDGSGKSEFCIEYKKKGDCKDEEEYYDGKKVTYKWYYSSKVNGVFYDPAVTYKVPTKSDGATSWGKADFNAAFVDGFVNRGSKRDLATNFRHRDKRFYGAFYYQYNETNKDCNGKDDDNDCYDFVSVVEQSEEKQQNFANWYSYYRDRMMASKSAISTAFHQQSNLLRVGYGSINKTGSYKGVAAFNGGARTGFFDWLFNVNASGNTPLRHALNEAGKYYQTNQPWYTDPSDTGSGQLTCRQSFSILMTDGYWNSSQASTSAARENNDGTDGNTYSNDSGESYKYVAADPFKDSYSNTLADVAMYYWKNDLMPSLENNVPSVKDTSPAFWQHMRVFGISFGLEGSVDPVEAFSAITSPKDLKWPNPGSSGPAKIDDLLHASVNSRGGFFSAKNPQEFANKLSETLKNINAGVASASNLAGTTTSTQADNYVYQASYNGKDWSGTLTGYDINNPTVGLWTANFPTWNSRKILFSGATGVKDLTWSNLNPAEQLVLKSENLVNYLRGERVNEAPATANFRSRSSVLGDIANASPFFVAEPINRNFGRHNWAGADKYNSFIASHKNRDSRLYVGANDGFLHAFDASNGTETFAYMPKAMLLPSTNLVSYADPYYEHKYFVDGSPVAADVYVSGEWKTILVGSQGRGGNSLFAFDVTNPDTTMTKEKVLWDKSFSQLGVITTKPTITRLNNGKWAVVVGYGYNNITNGSGLLVLDIEDGTEIANIVIPSTVDPDAHGLGQVEGWDADRDGTTDWFFAGDLLGNIWKFDLSSKTAAEWKVAYSGFPLFKAKNAANQEQPITGGLTLSSEPKTGQLWVFFGTGKMLTPSDVNNTEVQSWYGIKDVTGITDRTKLKKREMQNVMYTDASGSRPARTVSEATANDMDGKLGWYMDLIDSKERIVTRPVQAGNNLVVSTAIPSGDDCKPAGDGYVMSIDPFKGARLKYHFFDLSKDSEFDGKDGIDSGETKLAASGVKFDGTPSEPVLYEDKMAIGLATANIAVEGYNGGVRRGRVSWRELTN</sequence>
<keyword evidence="3" id="KW-1029">Fimbrium biogenesis</keyword>
<accession>A0A1E7QAG3</accession>
<comment type="subcellular location">
    <subcellularLocation>
        <location evidence="1">Fimbrium</location>
    </subcellularLocation>
</comment>
<evidence type="ECO:0000256" key="3">
    <source>
        <dbReference type="ARBA" id="ARBA00022558"/>
    </source>
</evidence>
<evidence type="ECO:0000313" key="11">
    <source>
        <dbReference type="Proteomes" id="UP000242258"/>
    </source>
</evidence>
<dbReference type="EMBL" id="MKEK01000001">
    <property type="protein sequence ID" value="OEY71130.1"/>
    <property type="molecule type" value="Genomic_DNA"/>
</dbReference>
<keyword evidence="4" id="KW-0479">Metal-binding</keyword>
<gene>
    <name evidence="10" type="ORF">BI198_14925</name>
</gene>
<reference evidence="11" key="1">
    <citation type="submission" date="2016-09" db="EMBL/GenBank/DDBJ databases">
        <authorList>
            <person name="Wan X."/>
            <person name="Hou S."/>
        </authorList>
    </citation>
    <scope>NUCLEOTIDE SEQUENCE [LARGE SCALE GENOMIC DNA]</scope>
    <source>
        <strain evidence="11">KH87</strain>
    </source>
</reference>
<evidence type="ECO:0000259" key="9">
    <source>
        <dbReference type="Pfam" id="PF05567"/>
    </source>
</evidence>
<evidence type="ECO:0000256" key="6">
    <source>
        <dbReference type="ARBA" id="ARBA00023263"/>
    </source>
</evidence>
<protein>
    <recommendedName>
        <fullName evidence="9">PilY1 beta-propeller domain-containing protein</fullName>
    </recommendedName>
</protein>
<feature type="signal peptide" evidence="8">
    <location>
        <begin position="1"/>
        <end position="22"/>
    </location>
</feature>
<dbReference type="Pfam" id="PF05567">
    <property type="entry name" value="T4P_PilY1"/>
    <property type="match status" value="1"/>
</dbReference>
<dbReference type="RefSeq" id="WP_070050957.1">
    <property type="nucleotide sequence ID" value="NZ_CBCSDO010000002.1"/>
</dbReference>
<dbReference type="STRING" id="1628148.BI198_14925"/>
<dbReference type="GO" id="GO:0009289">
    <property type="term" value="C:pilus"/>
    <property type="evidence" value="ECO:0007669"/>
    <property type="project" value="UniProtKB-SubCell"/>
</dbReference>
<comment type="similarity">
    <text evidence="2">Belongs to the PilY1 family.</text>
</comment>
<dbReference type="InterPro" id="IPR008707">
    <property type="entry name" value="B-propeller_PilY1"/>
</dbReference>
<feature type="region of interest" description="Disordered" evidence="7">
    <location>
        <begin position="320"/>
        <end position="341"/>
    </location>
</feature>
<evidence type="ECO:0000256" key="2">
    <source>
        <dbReference type="ARBA" id="ARBA00008387"/>
    </source>
</evidence>
<evidence type="ECO:0000256" key="4">
    <source>
        <dbReference type="ARBA" id="ARBA00022723"/>
    </source>
</evidence>
<keyword evidence="8" id="KW-0732">Signal</keyword>
<evidence type="ECO:0000256" key="1">
    <source>
        <dbReference type="ARBA" id="ARBA00004561"/>
    </source>
</evidence>
<dbReference type="OrthoDB" id="7156875at2"/>
<evidence type="ECO:0000256" key="8">
    <source>
        <dbReference type="SAM" id="SignalP"/>
    </source>
</evidence>
<proteinExistence type="inferred from homology"/>
<feature type="domain" description="PilY1 beta-propeller" evidence="9">
    <location>
        <begin position="586"/>
        <end position="900"/>
    </location>
</feature>
<evidence type="ECO:0000313" key="10">
    <source>
        <dbReference type="EMBL" id="OEY71130.1"/>
    </source>
</evidence>
<dbReference type="Proteomes" id="UP000242258">
    <property type="component" value="Unassembled WGS sequence"/>
</dbReference>
<organism evidence="10 11">
    <name type="scientific">Rheinheimera salexigens</name>
    <dbReference type="NCBI Taxonomy" id="1628148"/>
    <lineage>
        <taxon>Bacteria</taxon>
        <taxon>Pseudomonadati</taxon>
        <taxon>Pseudomonadota</taxon>
        <taxon>Gammaproteobacteria</taxon>
        <taxon>Chromatiales</taxon>
        <taxon>Chromatiaceae</taxon>
        <taxon>Rheinheimera</taxon>
    </lineage>
</organism>